<proteinExistence type="predicted"/>
<dbReference type="RefSeq" id="WP_192746959.1">
    <property type="nucleotide sequence ID" value="NZ_JADBEJ010000006.1"/>
</dbReference>
<evidence type="ECO:0000256" key="1">
    <source>
        <dbReference type="SAM" id="MobiDB-lite"/>
    </source>
</evidence>
<name>A0ABR9LJC9_9PSEU</name>
<accession>A0ABR9LJC9</accession>
<comment type="caution">
    <text evidence="2">The sequence shown here is derived from an EMBL/GenBank/DDBJ whole genome shotgun (WGS) entry which is preliminary data.</text>
</comment>
<evidence type="ECO:0000313" key="3">
    <source>
        <dbReference type="Proteomes" id="UP000656548"/>
    </source>
</evidence>
<dbReference type="Proteomes" id="UP000656548">
    <property type="component" value="Unassembled WGS sequence"/>
</dbReference>
<sequence>MSASTPSWKDAVNHDGDDELVDVLRNRGGGGSPAPAKRGKQPATSSGPADEPTTRSWYLARSVAEELSEACDELFYDLRGAIPKHVILSHLIREGLRHKAKVREKLTKSVS</sequence>
<keyword evidence="3" id="KW-1185">Reference proteome</keyword>
<reference evidence="2 3" key="1">
    <citation type="submission" date="2020-10" db="EMBL/GenBank/DDBJ databases">
        <title>Sequencing the genomes of 1000 actinobacteria strains.</title>
        <authorList>
            <person name="Klenk H.-P."/>
        </authorList>
    </citation>
    <scope>NUCLEOTIDE SEQUENCE [LARGE SCALE GENOMIC DNA]</scope>
    <source>
        <strain evidence="2 3">DSM 46661</strain>
    </source>
</reference>
<dbReference type="EMBL" id="JADBEJ010000006">
    <property type="protein sequence ID" value="MBE1580392.1"/>
    <property type="molecule type" value="Genomic_DNA"/>
</dbReference>
<feature type="region of interest" description="Disordered" evidence="1">
    <location>
        <begin position="1"/>
        <end position="54"/>
    </location>
</feature>
<gene>
    <name evidence="2" type="ORF">H4W30_007473</name>
</gene>
<organism evidence="2 3">
    <name type="scientific">Amycolatopsis roodepoortensis</name>
    <dbReference type="NCBI Taxonomy" id="700274"/>
    <lineage>
        <taxon>Bacteria</taxon>
        <taxon>Bacillati</taxon>
        <taxon>Actinomycetota</taxon>
        <taxon>Actinomycetes</taxon>
        <taxon>Pseudonocardiales</taxon>
        <taxon>Pseudonocardiaceae</taxon>
        <taxon>Amycolatopsis</taxon>
    </lineage>
</organism>
<evidence type="ECO:0000313" key="2">
    <source>
        <dbReference type="EMBL" id="MBE1580392.1"/>
    </source>
</evidence>
<protein>
    <submittedName>
        <fullName evidence="2">Uncharacterized protein</fullName>
    </submittedName>
</protein>